<evidence type="ECO:0000313" key="1">
    <source>
        <dbReference type="EMBL" id="GBP88352.1"/>
    </source>
</evidence>
<reference evidence="1 2" key="1">
    <citation type="journal article" date="2019" name="Commun. Biol.">
        <title>The bagworm genome reveals a unique fibroin gene that provides high tensile strength.</title>
        <authorList>
            <person name="Kono N."/>
            <person name="Nakamura H."/>
            <person name="Ohtoshi R."/>
            <person name="Tomita M."/>
            <person name="Numata K."/>
            <person name="Arakawa K."/>
        </authorList>
    </citation>
    <scope>NUCLEOTIDE SEQUENCE [LARGE SCALE GENOMIC DNA]</scope>
</reference>
<comment type="caution">
    <text evidence="1">The sequence shown here is derived from an EMBL/GenBank/DDBJ whole genome shotgun (WGS) entry which is preliminary data.</text>
</comment>
<organism evidence="1 2">
    <name type="scientific">Eumeta variegata</name>
    <name type="common">Bagworm moth</name>
    <name type="synonym">Eumeta japonica</name>
    <dbReference type="NCBI Taxonomy" id="151549"/>
    <lineage>
        <taxon>Eukaryota</taxon>
        <taxon>Metazoa</taxon>
        <taxon>Ecdysozoa</taxon>
        <taxon>Arthropoda</taxon>
        <taxon>Hexapoda</taxon>
        <taxon>Insecta</taxon>
        <taxon>Pterygota</taxon>
        <taxon>Neoptera</taxon>
        <taxon>Endopterygota</taxon>
        <taxon>Lepidoptera</taxon>
        <taxon>Glossata</taxon>
        <taxon>Ditrysia</taxon>
        <taxon>Tineoidea</taxon>
        <taxon>Psychidae</taxon>
        <taxon>Oiketicinae</taxon>
        <taxon>Eumeta</taxon>
    </lineage>
</organism>
<name>A0A4C1ZM03_EUMVA</name>
<gene>
    <name evidence="1" type="ORF">EVAR_61952_1</name>
</gene>
<dbReference type="Proteomes" id="UP000299102">
    <property type="component" value="Unassembled WGS sequence"/>
</dbReference>
<accession>A0A4C1ZM03</accession>
<proteinExistence type="predicted"/>
<dbReference type="EMBL" id="BGZK01001925">
    <property type="protein sequence ID" value="GBP88352.1"/>
    <property type="molecule type" value="Genomic_DNA"/>
</dbReference>
<protein>
    <submittedName>
        <fullName evidence="1">Uncharacterized protein</fullName>
    </submittedName>
</protein>
<dbReference type="AlphaFoldDB" id="A0A4C1ZM03"/>
<keyword evidence="2" id="KW-1185">Reference proteome</keyword>
<evidence type="ECO:0000313" key="2">
    <source>
        <dbReference type="Proteomes" id="UP000299102"/>
    </source>
</evidence>
<sequence>MFSHTSVYITGDTPTANVIIEPQLVRPRAIGPRTDARGARPPRVNALRRRPADVHVESVVHHLSCAQATLFSEWICFLNSSLIAAQNFYGCERTRRVNEYPDLKCLTLHSRMPN</sequence>